<reference evidence="1" key="1">
    <citation type="submission" date="2020-08" db="EMBL/GenBank/DDBJ databases">
        <title>Multicomponent nature underlies the extraordinary mechanical properties of spider dragline silk.</title>
        <authorList>
            <person name="Kono N."/>
            <person name="Nakamura H."/>
            <person name="Mori M."/>
            <person name="Yoshida Y."/>
            <person name="Ohtoshi R."/>
            <person name="Malay A.D."/>
            <person name="Moran D.A.P."/>
            <person name="Tomita M."/>
            <person name="Numata K."/>
            <person name="Arakawa K."/>
        </authorList>
    </citation>
    <scope>NUCLEOTIDE SEQUENCE</scope>
</reference>
<dbReference type="Proteomes" id="UP000886998">
    <property type="component" value="Unassembled WGS sequence"/>
</dbReference>
<dbReference type="EMBL" id="BMAV01025970">
    <property type="protein sequence ID" value="GFS46230.1"/>
    <property type="molecule type" value="Genomic_DNA"/>
</dbReference>
<keyword evidence="2" id="KW-1185">Reference proteome</keyword>
<gene>
    <name evidence="1" type="ORF">TNIN_169301</name>
</gene>
<name>A0A8X6MET6_9ARAC</name>
<protein>
    <submittedName>
        <fullName evidence="1">Uncharacterized protein</fullName>
    </submittedName>
</protein>
<comment type="caution">
    <text evidence="1">The sequence shown here is derived from an EMBL/GenBank/DDBJ whole genome shotgun (WGS) entry which is preliminary data.</text>
</comment>
<evidence type="ECO:0000313" key="1">
    <source>
        <dbReference type="EMBL" id="GFS46230.1"/>
    </source>
</evidence>
<accession>A0A8X6MET6</accession>
<evidence type="ECO:0000313" key="2">
    <source>
        <dbReference type="Proteomes" id="UP000886998"/>
    </source>
</evidence>
<organism evidence="1 2">
    <name type="scientific">Trichonephila inaurata madagascariensis</name>
    <dbReference type="NCBI Taxonomy" id="2747483"/>
    <lineage>
        <taxon>Eukaryota</taxon>
        <taxon>Metazoa</taxon>
        <taxon>Ecdysozoa</taxon>
        <taxon>Arthropoda</taxon>
        <taxon>Chelicerata</taxon>
        <taxon>Arachnida</taxon>
        <taxon>Araneae</taxon>
        <taxon>Araneomorphae</taxon>
        <taxon>Entelegynae</taxon>
        <taxon>Araneoidea</taxon>
        <taxon>Nephilidae</taxon>
        <taxon>Trichonephila</taxon>
        <taxon>Trichonephila inaurata</taxon>
    </lineage>
</organism>
<dbReference type="AlphaFoldDB" id="A0A8X6MET6"/>
<sequence>MFKFNYRLAQTESHNLGTEESSNEIALLRPPSASTLVIVYPSLFPCLIKITRRRSRLRRGVCKGMEQVSILTSVSKVEEARL</sequence>
<proteinExistence type="predicted"/>